<name>A0A3P7NVI4_DIBLA</name>
<keyword evidence="2" id="KW-1185">Reference proteome</keyword>
<dbReference type="AlphaFoldDB" id="A0A3P7NVI4"/>
<dbReference type="EMBL" id="UYRU01047268">
    <property type="protein sequence ID" value="VDN09536.1"/>
    <property type="molecule type" value="Genomic_DNA"/>
</dbReference>
<protein>
    <submittedName>
        <fullName evidence="1">Uncharacterized protein</fullName>
    </submittedName>
</protein>
<sequence>MKVVAVPVTPLPPSDESTYLCALTSALGSKDESIESIKEYEANFFRKSRLFREGALRLEQMTTENMSKAVSERFWRMVKDSVEQEADTYRGKDSFGISFCAIGSVYRPLFDSGQNLFTEKLVAESFHTS</sequence>
<dbReference type="OrthoDB" id="415706at2759"/>
<dbReference type="Proteomes" id="UP000281553">
    <property type="component" value="Unassembled WGS sequence"/>
</dbReference>
<accession>A0A3P7NVI4</accession>
<gene>
    <name evidence="1" type="ORF">DILT_LOCUS5367</name>
</gene>
<evidence type="ECO:0000313" key="2">
    <source>
        <dbReference type="Proteomes" id="UP000281553"/>
    </source>
</evidence>
<organism evidence="1 2">
    <name type="scientific">Dibothriocephalus latus</name>
    <name type="common">Fish tapeworm</name>
    <name type="synonym">Diphyllobothrium latum</name>
    <dbReference type="NCBI Taxonomy" id="60516"/>
    <lineage>
        <taxon>Eukaryota</taxon>
        <taxon>Metazoa</taxon>
        <taxon>Spiralia</taxon>
        <taxon>Lophotrochozoa</taxon>
        <taxon>Platyhelminthes</taxon>
        <taxon>Cestoda</taxon>
        <taxon>Eucestoda</taxon>
        <taxon>Diphyllobothriidea</taxon>
        <taxon>Diphyllobothriidae</taxon>
        <taxon>Dibothriocephalus</taxon>
    </lineage>
</organism>
<proteinExistence type="predicted"/>
<evidence type="ECO:0000313" key="1">
    <source>
        <dbReference type="EMBL" id="VDN09536.1"/>
    </source>
</evidence>
<reference evidence="1 2" key="1">
    <citation type="submission" date="2018-11" db="EMBL/GenBank/DDBJ databases">
        <authorList>
            <consortium name="Pathogen Informatics"/>
        </authorList>
    </citation>
    <scope>NUCLEOTIDE SEQUENCE [LARGE SCALE GENOMIC DNA]</scope>
</reference>